<organism evidence="1 2">
    <name type="scientific">Solirubrobacter deserti</name>
    <dbReference type="NCBI Taxonomy" id="2282478"/>
    <lineage>
        <taxon>Bacteria</taxon>
        <taxon>Bacillati</taxon>
        <taxon>Actinomycetota</taxon>
        <taxon>Thermoleophilia</taxon>
        <taxon>Solirubrobacterales</taxon>
        <taxon>Solirubrobacteraceae</taxon>
        <taxon>Solirubrobacter</taxon>
    </lineage>
</organism>
<dbReference type="RefSeq" id="WP_202954316.1">
    <property type="nucleotide sequence ID" value="NZ_JAPCID010000026.1"/>
</dbReference>
<evidence type="ECO:0000313" key="1">
    <source>
        <dbReference type="EMBL" id="MDA0139442.1"/>
    </source>
</evidence>
<name>A0ABT4RLQ5_9ACTN</name>
<keyword evidence="2" id="KW-1185">Reference proteome</keyword>
<evidence type="ECO:0008006" key="3">
    <source>
        <dbReference type="Google" id="ProtNLM"/>
    </source>
</evidence>
<comment type="caution">
    <text evidence="1">The sequence shown here is derived from an EMBL/GenBank/DDBJ whole genome shotgun (WGS) entry which is preliminary data.</text>
</comment>
<proteinExistence type="predicted"/>
<gene>
    <name evidence="1" type="ORF">OJ962_18205</name>
</gene>
<dbReference type="Proteomes" id="UP001147700">
    <property type="component" value="Unassembled WGS sequence"/>
</dbReference>
<sequence length="172" mass="19642">MDTRLPAGTDFAGLDSHEVYFAVFDPLDERSPNGLWGFNERDFELMTKGQRAVFNLNWLRNYMEADTILEYADEPGLRAHAHRLVADAELVGAWPFTAVLAEIAPVVAQEQELPFDDSLLDEVERLEATFFALEDDHGALWHFLADYIRRTPEEFIQSEAATLWRRPADGAR</sequence>
<dbReference type="EMBL" id="JAPCID010000026">
    <property type="protein sequence ID" value="MDA0139442.1"/>
    <property type="molecule type" value="Genomic_DNA"/>
</dbReference>
<reference evidence="1" key="1">
    <citation type="submission" date="2022-10" db="EMBL/GenBank/DDBJ databases">
        <title>The WGS of Solirubrobacter sp. CPCC 204708.</title>
        <authorList>
            <person name="Jiang Z."/>
        </authorList>
    </citation>
    <scope>NUCLEOTIDE SEQUENCE</scope>
    <source>
        <strain evidence="1">CPCC 204708</strain>
    </source>
</reference>
<evidence type="ECO:0000313" key="2">
    <source>
        <dbReference type="Proteomes" id="UP001147700"/>
    </source>
</evidence>
<protein>
    <recommendedName>
        <fullName evidence="3">DUF4375 domain-containing protein</fullName>
    </recommendedName>
</protein>
<accession>A0ABT4RLQ5</accession>